<reference evidence="4 5" key="1">
    <citation type="submission" date="2023-10" db="EMBL/GenBank/DDBJ databases">
        <title>Virgibacillus soli CC-YMP-6 genome.</title>
        <authorList>
            <person name="Miliotis G."/>
            <person name="Sengupta P."/>
            <person name="Hameed A."/>
            <person name="Chuvochina M."/>
            <person name="Mcdonagh F."/>
            <person name="Simpson A.C."/>
            <person name="Singh N.K."/>
            <person name="Rekha P.D."/>
            <person name="Raman K."/>
            <person name="Hugenholtz P."/>
            <person name="Venkateswaran K."/>
        </authorList>
    </citation>
    <scope>NUCLEOTIDE SEQUENCE [LARGE SCALE GENOMIC DNA]</scope>
    <source>
        <strain evidence="4 5">CC-YMP-6</strain>
    </source>
</reference>
<dbReference type="Pfam" id="PF00383">
    <property type="entry name" value="dCMP_cyt_deam_1"/>
    <property type="match status" value="1"/>
</dbReference>
<protein>
    <submittedName>
        <fullName evidence="4">Nucleoside deaminase</fullName>
    </submittedName>
</protein>
<dbReference type="RefSeq" id="WP_320381256.1">
    <property type="nucleotide sequence ID" value="NZ_JAWDIQ010000003.1"/>
</dbReference>
<accession>A0ABU5CY17</accession>
<keyword evidence="5" id="KW-1185">Reference proteome</keyword>
<feature type="domain" description="CMP/dCMP-type deaminase" evidence="3">
    <location>
        <begin position="1"/>
        <end position="115"/>
    </location>
</feature>
<evidence type="ECO:0000256" key="1">
    <source>
        <dbReference type="ARBA" id="ARBA00022723"/>
    </source>
</evidence>
<keyword evidence="2" id="KW-0862">Zinc</keyword>
<dbReference type="InterPro" id="IPR016193">
    <property type="entry name" value="Cytidine_deaminase-like"/>
</dbReference>
<organism evidence="4 5">
    <name type="scientific">Paracerasibacillus soli</name>
    <dbReference type="NCBI Taxonomy" id="480284"/>
    <lineage>
        <taxon>Bacteria</taxon>
        <taxon>Bacillati</taxon>
        <taxon>Bacillota</taxon>
        <taxon>Bacilli</taxon>
        <taxon>Bacillales</taxon>
        <taxon>Bacillaceae</taxon>
        <taxon>Paracerasibacillus</taxon>
    </lineage>
</organism>
<dbReference type="InterPro" id="IPR002125">
    <property type="entry name" value="CMP_dCMP_dom"/>
</dbReference>
<keyword evidence="1" id="KW-0479">Metal-binding</keyword>
<sequence length="156" mass="17365">MDKFMKRAVELSTNNVKDGGQPFGAVLVKDGAIVAEGVNEIHIKHDVSAHAELVAIRKAQEKLQTDDLSGYVMYASGEPCPMCFTAMYYVGIKKAYYCASVKETADNGLNASAVLYEDFKHATENRKTVEMIHMPLEEGLEDPMKMWLEKDEVKKG</sequence>
<evidence type="ECO:0000313" key="5">
    <source>
        <dbReference type="Proteomes" id="UP001275315"/>
    </source>
</evidence>
<dbReference type="PANTHER" id="PTHR11079:SF161">
    <property type="entry name" value="CMP_DCMP-TYPE DEAMINASE DOMAIN-CONTAINING PROTEIN"/>
    <property type="match status" value="1"/>
</dbReference>
<evidence type="ECO:0000256" key="2">
    <source>
        <dbReference type="ARBA" id="ARBA00022833"/>
    </source>
</evidence>
<comment type="caution">
    <text evidence="4">The sequence shown here is derived from an EMBL/GenBank/DDBJ whole genome shotgun (WGS) entry which is preliminary data.</text>
</comment>
<evidence type="ECO:0000313" key="4">
    <source>
        <dbReference type="EMBL" id="MDY0410380.1"/>
    </source>
</evidence>
<dbReference type="CDD" id="cd01285">
    <property type="entry name" value="nucleoside_deaminase"/>
    <property type="match status" value="1"/>
</dbReference>
<dbReference type="InterPro" id="IPR016192">
    <property type="entry name" value="APOBEC/CMP_deaminase_Zn-bd"/>
</dbReference>
<dbReference type="EMBL" id="JAWDIQ010000003">
    <property type="protein sequence ID" value="MDY0410380.1"/>
    <property type="molecule type" value="Genomic_DNA"/>
</dbReference>
<dbReference type="SUPFAM" id="SSF53927">
    <property type="entry name" value="Cytidine deaminase-like"/>
    <property type="match status" value="1"/>
</dbReference>
<dbReference type="PROSITE" id="PS51747">
    <property type="entry name" value="CYT_DCMP_DEAMINASES_2"/>
    <property type="match status" value="1"/>
</dbReference>
<dbReference type="PROSITE" id="PS00903">
    <property type="entry name" value="CYT_DCMP_DEAMINASES_1"/>
    <property type="match status" value="1"/>
</dbReference>
<name>A0ABU5CY17_9BACI</name>
<proteinExistence type="predicted"/>
<dbReference type="PANTHER" id="PTHR11079">
    <property type="entry name" value="CYTOSINE DEAMINASE FAMILY MEMBER"/>
    <property type="match status" value="1"/>
</dbReference>
<dbReference type="Gene3D" id="3.40.140.10">
    <property type="entry name" value="Cytidine Deaminase, domain 2"/>
    <property type="match status" value="1"/>
</dbReference>
<dbReference type="Proteomes" id="UP001275315">
    <property type="component" value="Unassembled WGS sequence"/>
</dbReference>
<evidence type="ECO:0000259" key="3">
    <source>
        <dbReference type="PROSITE" id="PS51747"/>
    </source>
</evidence>
<gene>
    <name evidence="4" type="ORF">RWD45_19790</name>
</gene>